<evidence type="ECO:0000313" key="1">
    <source>
        <dbReference type="EMBL" id="MDT0435652.1"/>
    </source>
</evidence>
<comment type="caution">
    <text evidence="1">The sequence shown here is derived from an EMBL/GenBank/DDBJ whole genome shotgun (WGS) entry which is preliminary data.</text>
</comment>
<dbReference type="AlphaFoldDB" id="A0ABD5EQH6"/>
<proteinExistence type="predicted"/>
<dbReference type="Proteomes" id="UP001183535">
    <property type="component" value="Unassembled WGS sequence"/>
</dbReference>
<accession>A0ABD5EQH6</accession>
<gene>
    <name evidence="1" type="ORF">RM877_13250</name>
</gene>
<evidence type="ECO:0000313" key="2">
    <source>
        <dbReference type="Proteomes" id="UP001183535"/>
    </source>
</evidence>
<name>A0ABD5EQH6_9ACTN</name>
<protein>
    <submittedName>
        <fullName evidence="1">Uncharacterized protein</fullName>
    </submittedName>
</protein>
<keyword evidence="2" id="KW-1185">Reference proteome</keyword>
<dbReference type="EMBL" id="JAVRES010000004">
    <property type="protein sequence ID" value="MDT0435652.1"/>
    <property type="molecule type" value="Genomic_DNA"/>
</dbReference>
<sequence>MDLLSEIYEVQRLHLASAEPDGEDRTREFLVRRAAVIDRLADSPLDPDEAAQQLVDADTYARALLAHDLAHGTSRGPIPAGDLRWTDHPRSYARQEHEAWVLTQDLQSRSGDETSPSASDA</sequence>
<organism evidence="1 2">
    <name type="scientific">Streptomyces doudnae</name>
    <dbReference type="NCBI Taxonomy" id="3075536"/>
    <lineage>
        <taxon>Bacteria</taxon>
        <taxon>Bacillati</taxon>
        <taxon>Actinomycetota</taxon>
        <taxon>Actinomycetes</taxon>
        <taxon>Kitasatosporales</taxon>
        <taxon>Streptomycetaceae</taxon>
        <taxon>Streptomyces</taxon>
    </lineage>
</organism>
<reference evidence="2" key="1">
    <citation type="submission" date="2023-07" db="EMBL/GenBank/DDBJ databases">
        <title>30 novel species of actinomycetes from the DSMZ collection.</title>
        <authorList>
            <person name="Nouioui I."/>
        </authorList>
    </citation>
    <scope>NUCLEOTIDE SEQUENCE [LARGE SCALE GENOMIC DNA]</scope>
    <source>
        <strain evidence="2">DSM 41981</strain>
    </source>
</reference>
<dbReference type="RefSeq" id="WP_093824408.1">
    <property type="nucleotide sequence ID" value="NZ_JAVRES010000004.1"/>
</dbReference>